<protein>
    <submittedName>
        <fullName evidence="2">Uncharacterized protein</fullName>
    </submittedName>
</protein>
<sequence length="279" mass="30620">MRLSSLSSLLGIACSLTEASTIPGKRGLDQTSPEAVTRSVKLSDHPDNEGLMIVKREDGELDIVLRSEFEKVTSPVTHQLDKRSSWPGSVCAKFNEGGPTILSCVYQTESTKCIDEFMYQVYCAGCTNHNMDRSSQKIKKDICPPDTRCVDTKSKNPWNEITDYAVCALKKQSTTWITKVADAHSPQDLQGCSSGLNNNSGRNAKVEVTVNSYESGGHYLITPVKISILLNSKVLDYALRTASLAVSLILRNKSSLQGCITIDGKQRQILQGRLAVQFL</sequence>
<evidence type="ECO:0000313" key="2">
    <source>
        <dbReference type="EMBL" id="KAE9961248.1"/>
    </source>
</evidence>
<accession>A0A8H3U1F3</accession>
<keyword evidence="5" id="KW-1185">Reference proteome</keyword>
<organism evidence="2 4">
    <name type="scientific">Venturia inaequalis</name>
    <name type="common">Apple scab fungus</name>
    <dbReference type="NCBI Taxonomy" id="5025"/>
    <lineage>
        <taxon>Eukaryota</taxon>
        <taxon>Fungi</taxon>
        <taxon>Dikarya</taxon>
        <taxon>Ascomycota</taxon>
        <taxon>Pezizomycotina</taxon>
        <taxon>Dothideomycetes</taxon>
        <taxon>Pleosporomycetidae</taxon>
        <taxon>Venturiales</taxon>
        <taxon>Venturiaceae</taxon>
        <taxon>Venturia</taxon>
    </lineage>
</organism>
<dbReference type="Proteomes" id="UP000490939">
    <property type="component" value="Unassembled WGS sequence"/>
</dbReference>
<feature type="chain" id="PRO_5044690482" evidence="1">
    <location>
        <begin position="20"/>
        <end position="279"/>
    </location>
</feature>
<evidence type="ECO:0000313" key="3">
    <source>
        <dbReference type="EMBL" id="KAE9992246.1"/>
    </source>
</evidence>
<comment type="caution">
    <text evidence="2">The sequence shown here is derived from an EMBL/GenBank/DDBJ whole genome shotgun (WGS) entry which is preliminary data.</text>
</comment>
<dbReference type="AlphaFoldDB" id="A0A8H3U1F3"/>
<keyword evidence="1" id="KW-0732">Signal</keyword>
<feature type="signal peptide" evidence="1">
    <location>
        <begin position="1"/>
        <end position="19"/>
    </location>
</feature>
<name>A0A8H3U1F3_VENIN</name>
<evidence type="ECO:0000313" key="4">
    <source>
        <dbReference type="Proteomes" id="UP000447873"/>
    </source>
</evidence>
<dbReference type="EMBL" id="WNWR01000065">
    <property type="protein sequence ID" value="KAE9992246.1"/>
    <property type="molecule type" value="Genomic_DNA"/>
</dbReference>
<gene>
    <name evidence="3" type="ORF">EG327_009624</name>
    <name evidence="2" type="ORF">EG328_004401</name>
</gene>
<evidence type="ECO:0000313" key="5">
    <source>
        <dbReference type="Proteomes" id="UP000490939"/>
    </source>
</evidence>
<dbReference type="EMBL" id="WNWS01002410">
    <property type="protein sequence ID" value="KAE9961248.1"/>
    <property type="molecule type" value="Genomic_DNA"/>
</dbReference>
<evidence type="ECO:0000256" key="1">
    <source>
        <dbReference type="SAM" id="SignalP"/>
    </source>
</evidence>
<reference evidence="2 4" key="1">
    <citation type="submission" date="2018-12" db="EMBL/GenBank/DDBJ databases">
        <title>Venturia inaequalis Genome Resource.</title>
        <authorList>
            <person name="Lichtner F.J."/>
        </authorList>
    </citation>
    <scope>NUCLEOTIDE SEQUENCE [LARGE SCALE GENOMIC DNA]</scope>
    <source>
        <strain evidence="2 4">120213</strain>
        <strain evidence="3 5">DMI_063113</strain>
    </source>
</reference>
<proteinExistence type="predicted"/>
<dbReference type="Proteomes" id="UP000447873">
    <property type="component" value="Unassembled WGS sequence"/>
</dbReference>
<dbReference type="OrthoDB" id="3915950at2759"/>